<organism evidence="1 2">
    <name type="scientific">Phytophthora nicotianae (strain INRA-310)</name>
    <name type="common">Phytophthora parasitica</name>
    <dbReference type="NCBI Taxonomy" id="761204"/>
    <lineage>
        <taxon>Eukaryota</taxon>
        <taxon>Sar</taxon>
        <taxon>Stramenopiles</taxon>
        <taxon>Oomycota</taxon>
        <taxon>Peronosporomycetes</taxon>
        <taxon>Peronosporales</taxon>
        <taxon>Peronosporaceae</taxon>
        <taxon>Phytophthora</taxon>
    </lineage>
</organism>
<name>W2R954_PHYN3</name>
<dbReference type="AlphaFoldDB" id="W2R954"/>
<protein>
    <submittedName>
        <fullName evidence="1">Uncharacterized protein</fullName>
    </submittedName>
</protein>
<dbReference type="RefSeq" id="XP_008893870.1">
    <property type="nucleotide sequence ID" value="XM_008895622.1"/>
</dbReference>
<reference evidence="2" key="1">
    <citation type="submission" date="2011-12" db="EMBL/GenBank/DDBJ databases">
        <authorList>
            <consortium name="The Broad Institute Genome Sequencing Platform"/>
            <person name="Russ C."/>
            <person name="Tyler B."/>
            <person name="Panabieres F."/>
            <person name="Shan W."/>
            <person name="Tripathy S."/>
            <person name="Grunwald N."/>
            <person name="Machado M."/>
            <person name="Young S.K."/>
            <person name="Zeng Q."/>
            <person name="Gargeya S."/>
            <person name="Fitzgerald M."/>
            <person name="Haas B."/>
            <person name="Abouelleil A."/>
            <person name="Alvarado L."/>
            <person name="Arachchi H.M."/>
            <person name="Berlin A."/>
            <person name="Chapman S.B."/>
            <person name="Gearin G."/>
            <person name="Goldberg J."/>
            <person name="Griggs A."/>
            <person name="Gujja S."/>
            <person name="Hansen M."/>
            <person name="Heiman D."/>
            <person name="Howarth C."/>
            <person name="Larimer J."/>
            <person name="Lui A."/>
            <person name="MacDonald P.J.P."/>
            <person name="McCowen C."/>
            <person name="Montmayeur A."/>
            <person name="Murphy C."/>
            <person name="Neiman D."/>
            <person name="Pearson M."/>
            <person name="Priest M."/>
            <person name="Roberts A."/>
            <person name="Saif S."/>
            <person name="Shea T."/>
            <person name="Sisk P."/>
            <person name="Stolte C."/>
            <person name="Sykes S."/>
            <person name="Wortman J."/>
            <person name="Nusbaum C."/>
            <person name="Birren B."/>
        </authorList>
    </citation>
    <scope>NUCLEOTIDE SEQUENCE [LARGE SCALE GENOMIC DNA]</scope>
    <source>
        <strain evidence="2">INRA-310</strain>
    </source>
</reference>
<dbReference type="Proteomes" id="UP000018817">
    <property type="component" value="Unassembled WGS sequence"/>
</dbReference>
<proteinExistence type="predicted"/>
<dbReference type="VEuPathDB" id="FungiDB:PPTG_21169"/>
<accession>W2R954</accession>
<dbReference type="EMBL" id="KI669563">
    <property type="protein sequence ID" value="ETN21938.1"/>
    <property type="molecule type" value="Genomic_DNA"/>
</dbReference>
<dbReference type="GeneID" id="20189768"/>
<reference evidence="1 2" key="2">
    <citation type="submission" date="2013-11" db="EMBL/GenBank/DDBJ databases">
        <title>The Genome Sequence of Phytophthora parasitica INRA-310.</title>
        <authorList>
            <consortium name="The Broad Institute Genomics Platform"/>
            <person name="Russ C."/>
            <person name="Tyler B."/>
            <person name="Panabieres F."/>
            <person name="Shan W."/>
            <person name="Tripathy S."/>
            <person name="Grunwald N."/>
            <person name="Machado M."/>
            <person name="Johnson C.S."/>
            <person name="Arredondo F."/>
            <person name="Hong C."/>
            <person name="Coffey M."/>
            <person name="Young S.K."/>
            <person name="Zeng Q."/>
            <person name="Gargeya S."/>
            <person name="Fitzgerald M."/>
            <person name="Abouelleil A."/>
            <person name="Alvarado L."/>
            <person name="Chapman S.B."/>
            <person name="Gainer-Dewar J."/>
            <person name="Goldberg J."/>
            <person name="Griggs A."/>
            <person name="Gujja S."/>
            <person name="Hansen M."/>
            <person name="Howarth C."/>
            <person name="Imamovic A."/>
            <person name="Ireland A."/>
            <person name="Larimer J."/>
            <person name="McCowan C."/>
            <person name="Murphy C."/>
            <person name="Pearson M."/>
            <person name="Poon T.W."/>
            <person name="Priest M."/>
            <person name="Roberts A."/>
            <person name="Saif S."/>
            <person name="Shea T."/>
            <person name="Sykes S."/>
            <person name="Wortman J."/>
            <person name="Nusbaum C."/>
            <person name="Birren B."/>
        </authorList>
    </citation>
    <scope>NUCLEOTIDE SEQUENCE [LARGE SCALE GENOMIC DNA]</scope>
    <source>
        <strain evidence="1 2">INRA-310</strain>
    </source>
</reference>
<sequence length="236" mass="25852">MTRAISEDIEEEDFPNFALLPPDQEGVEGLVVHDYYEQNLNTLIDAVYPGVGGANVTDEYFAERVILAPTNENIWRLNEMVADRLSGETLERLSVDIMEGSDNMLFKPELLRSLNFIFISDDDKDFVFPASTQAVSSISSVRNDDQPSSRKGFTVMVDDSTFEDDAMSTKNIVYREIFTFISSEDSIQLPSAAKAALASSAASCEASGTGCGELCPIARGSGRPQHLYLKIVVIGA</sequence>
<evidence type="ECO:0000313" key="1">
    <source>
        <dbReference type="EMBL" id="ETN21938.1"/>
    </source>
</evidence>
<gene>
    <name evidence="1" type="ORF">PPTG_21169</name>
</gene>
<evidence type="ECO:0000313" key="2">
    <source>
        <dbReference type="Proteomes" id="UP000018817"/>
    </source>
</evidence>